<reference evidence="5 6" key="1">
    <citation type="submission" date="2020-10" db="EMBL/GenBank/DDBJ databases">
        <title>Ramlibacter sp. HM2 16S ribosomal RNA gene Genome sequencing and assembly.</title>
        <authorList>
            <person name="Kang M."/>
        </authorList>
    </citation>
    <scope>NUCLEOTIDE SEQUENCE [LARGE SCALE GENOMIC DNA]</scope>
    <source>
        <strain evidence="5 6">HM2</strain>
    </source>
</reference>
<accession>A0ABR9S7V5</accession>
<comment type="similarity">
    <text evidence="2">Belongs to the prokaryotic Ku family.</text>
</comment>
<name>A0ABR9S7V5_9BURK</name>
<dbReference type="NCBIfam" id="TIGR02772">
    <property type="entry name" value="Ku_bact"/>
    <property type="match status" value="1"/>
</dbReference>
<dbReference type="Proteomes" id="UP000806285">
    <property type="component" value="Unassembled WGS sequence"/>
</dbReference>
<dbReference type="Pfam" id="PF02735">
    <property type="entry name" value="Ku"/>
    <property type="match status" value="1"/>
</dbReference>
<dbReference type="CDD" id="cd00789">
    <property type="entry name" value="KU_like"/>
    <property type="match status" value="1"/>
</dbReference>
<dbReference type="PANTHER" id="PTHR41251:SF1">
    <property type="entry name" value="NON-HOMOLOGOUS END JOINING PROTEIN KU"/>
    <property type="match status" value="1"/>
</dbReference>
<comment type="caution">
    <text evidence="5">The sequence shown here is derived from an EMBL/GenBank/DDBJ whole genome shotgun (WGS) entry which is preliminary data.</text>
</comment>
<keyword evidence="2" id="KW-0227">DNA damage</keyword>
<feature type="domain" description="Ku" evidence="4">
    <location>
        <begin position="63"/>
        <end position="191"/>
    </location>
</feature>
<sequence>MAETKGMAKTSTRSLWKGAITFGLVHIPIGLYSATEESDVDFDWLDKRTMDPVGYKRVNKRTGREIDKEDVVKGVEYEKGHYVVVSPEEIEEAYPRTTQTIEIAAFIDVDEVPFVYLEKPYYTAPINKGEKVYALLREALRDTGKAALARVVIRSKQHLAVVLPCGPALVLNLLRWGGEIRSWDGLALPPQGKAAGIRDAEMKMAKQLIGDMSGHWSAQEFRDEFHDAVMKLVAAKAKAGEGEVVEPLEEAPDAKGADVIDLTELLRRSLRGGARDAEAPAPKAPAKKSAAKAAKAAPARSRKAAPERAAASAGRKRSTAAKAPAKTSRARRAA</sequence>
<dbReference type="RefSeq" id="WP_193678214.1">
    <property type="nucleotide sequence ID" value="NZ_JADDIV010000005.1"/>
</dbReference>
<organism evidence="5 6">
    <name type="scientific">Ramlibacter pallidus</name>
    <dbReference type="NCBI Taxonomy" id="2780087"/>
    <lineage>
        <taxon>Bacteria</taxon>
        <taxon>Pseudomonadati</taxon>
        <taxon>Pseudomonadota</taxon>
        <taxon>Betaproteobacteria</taxon>
        <taxon>Burkholderiales</taxon>
        <taxon>Comamonadaceae</taxon>
        <taxon>Ramlibacter</taxon>
    </lineage>
</organism>
<proteinExistence type="inferred from homology"/>
<evidence type="ECO:0000256" key="3">
    <source>
        <dbReference type="SAM" id="MobiDB-lite"/>
    </source>
</evidence>
<evidence type="ECO:0000256" key="2">
    <source>
        <dbReference type="HAMAP-Rule" id="MF_01875"/>
    </source>
</evidence>
<keyword evidence="2" id="KW-0234">DNA repair</keyword>
<dbReference type="EMBL" id="JADDIV010000005">
    <property type="protein sequence ID" value="MBE7369598.1"/>
    <property type="molecule type" value="Genomic_DNA"/>
</dbReference>
<feature type="region of interest" description="Disordered" evidence="3">
    <location>
        <begin position="271"/>
        <end position="334"/>
    </location>
</feature>
<dbReference type="InterPro" id="IPR009187">
    <property type="entry name" value="Prok_Ku"/>
</dbReference>
<dbReference type="InterPro" id="IPR016194">
    <property type="entry name" value="SPOC-like_C_dom_sf"/>
</dbReference>
<evidence type="ECO:0000259" key="4">
    <source>
        <dbReference type="SMART" id="SM00559"/>
    </source>
</evidence>
<dbReference type="SUPFAM" id="SSF100939">
    <property type="entry name" value="SPOC domain-like"/>
    <property type="match status" value="1"/>
</dbReference>
<dbReference type="HAMAP" id="MF_01875">
    <property type="entry name" value="Prokaryotic_Ku"/>
    <property type="match status" value="1"/>
</dbReference>
<gene>
    <name evidence="2" type="primary">ku</name>
    <name evidence="5" type="ORF">IM787_18690</name>
</gene>
<dbReference type="PIRSF" id="PIRSF006493">
    <property type="entry name" value="Prok_Ku"/>
    <property type="match status" value="1"/>
</dbReference>
<keyword evidence="1 2" id="KW-0238">DNA-binding</keyword>
<dbReference type="InterPro" id="IPR006164">
    <property type="entry name" value="DNA_bd_Ku70/Ku80"/>
</dbReference>
<evidence type="ECO:0000256" key="1">
    <source>
        <dbReference type="ARBA" id="ARBA00023125"/>
    </source>
</evidence>
<keyword evidence="6" id="KW-1185">Reference proteome</keyword>
<dbReference type="SMART" id="SM00559">
    <property type="entry name" value="Ku78"/>
    <property type="match status" value="1"/>
</dbReference>
<evidence type="ECO:0000313" key="5">
    <source>
        <dbReference type="EMBL" id="MBE7369598.1"/>
    </source>
</evidence>
<evidence type="ECO:0000313" key="6">
    <source>
        <dbReference type="Proteomes" id="UP000806285"/>
    </source>
</evidence>
<comment type="function">
    <text evidence="2">With LigD forms a non-homologous end joining (NHEJ) DNA repair enzyme, which repairs dsDNA breaks with reduced fidelity. Binds linear dsDNA with 5'- and 3'- overhangs but not closed circular dsDNA nor ssDNA. Recruits and stimulates the ligase activity of LigD.</text>
</comment>
<dbReference type="PANTHER" id="PTHR41251">
    <property type="entry name" value="NON-HOMOLOGOUS END JOINING PROTEIN KU"/>
    <property type="match status" value="1"/>
</dbReference>
<protein>
    <recommendedName>
        <fullName evidence="2">Non-homologous end joining protein Ku</fullName>
    </recommendedName>
</protein>
<comment type="subunit">
    <text evidence="2">Homodimer. Interacts with LigD.</text>
</comment>
<dbReference type="Gene3D" id="2.40.290.10">
    <property type="match status" value="1"/>
</dbReference>
<keyword evidence="2" id="KW-0233">DNA recombination</keyword>